<dbReference type="Proteomes" id="UP000265566">
    <property type="component" value="Chromosome 3"/>
</dbReference>
<dbReference type="AlphaFoldDB" id="A0A396IPW2"/>
<dbReference type="Gramene" id="rna15927">
    <property type="protein sequence ID" value="RHN67709.1"/>
    <property type="gene ID" value="gene15927"/>
</dbReference>
<dbReference type="SUPFAM" id="SSF52540">
    <property type="entry name" value="P-loop containing nucleoside triphosphate hydrolases"/>
    <property type="match status" value="1"/>
</dbReference>
<dbReference type="GO" id="GO:0006952">
    <property type="term" value="P:defense response"/>
    <property type="evidence" value="ECO:0007669"/>
    <property type="project" value="UniProtKB-KW"/>
</dbReference>
<dbReference type="PANTHER" id="PTHR33463">
    <property type="entry name" value="NB-ARC DOMAIN-CONTAINING PROTEIN-RELATED"/>
    <property type="match status" value="1"/>
</dbReference>
<accession>A0A396IPW2</accession>
<comment type="caution">
    <text evidence="5">The sequence shown here is derived from an EMBL/GenBank/DDBJ whole genome shotgun (WGS) entry which is preliminary data.</text>
</comment>
<dbReference type="InterPro" id="IPR042197">
    <property type="entry name" value="Apaf_helical"/>
</dbReference>
<dbReference type="InterPro" id="IPR002182">
    <property type="entry name" value="NB-ARC"/>
</dbReference>
<proteinExistence type="predicted"/>
<sequence length="533" mass="60948">MRQHFKVATEKGKDIQSNAEFWEKQVDKLIQENIETKQRYYFGFCPDCIWRYERGEELATKTKVIKSLMEKGEKFENIEITRCLPGVERHSSQYFIPFKSRELKSKELLDALKDDNNYMVGLHGMGGAGKTTLAKEVGKQLRTLEHFKYVIDTTVSFNLEIKKIQNDIAGSLGLEWGEINESDRPKKLWSRLTDGDKILVILDDVWKNLNFDDIGLPSSDNHKGCKVLVTTRELRVCEQMECRKTIQLELLTEEEALIMFEMYADLSHISSKSILGKVREITTLCKRLPIAIAIIARSLKGKKSGEEWDVALNCLKKPVSMGNVEEDLVDVFKCLKFSYDYLNDEKAKGLFLLCSAFPEDKEISVELLTRLGIGVNLFGEGYEKYNDARSQAIVAKNKLLHSCLLLETKKGDVKMHDLVREVAHWIAKEKILVVNLFEKNQKSLVERSKNIKYLFFQGNLMDLCSSWFDGSKLEILIANTSMDDSKDVPTSLFENMAGLRILKLSNTPLSLPKSIQLLINIRSLSVECVILET</sequence>
<dbReference type="Gene3D" id="3.40.50.300">
    <property type="entry name" value="P-loop containing nucleotide triphosphate hydrolases"/>
    <property type="match status" value="1"/>
</dbReference>
<feature type="domain" description="NB-ARC" evidence="4">
    <location>
        <begin position="107"/>
        <end position="264"/>
    </location>
</feature>
<dbReference type="InterPro" id="IPR050905">
    <property type="entry name" value="Plant_NBS-LRR"/>
</dbReference>
<evidence type="ECO:0000256" key="3">
    <source>
        <dbReference type="ARBA" id="ARBA00022840"/>
    </source>
</evidence>
<dbReference type="Gene3D" id="1.10.8.430">
    <property type="entry name" value="Helical domain of apoptotic protease-activating factors"/>
    <property type="match status" value="1"/>
</dbReference>
<evidence type="ECO:0000259" key="4">
    <source>
        <dbReference type="Pfam" id="PF00931"/>
    </source>
</evidence>
<dbReference type="Pfam" id="PF00931">
    <property type="entry name" value="NB-ARC"/>
    <property type="match status" value="1"/>
</dbReference>
<dbReference type="PANTHER" id="PTHR33463:SF105">
    <property type="entry name" value="AND NB-ARC DOMAIN DISEASE RESISTANCE PROTEIN, PUTATIVE-RELATED"/>
    <property type="match status" value="1"/>
</dbReference>
<dbReference type="GO" id="GO:0016787">
    <property type="term" value="F:hydrolase activity"/>
    <property type="evidence" value="ECO:0007669"/>
    <property type="project" value="UniProtKB-KW"/>
</dbReference>
<dbReference type="FunFam" id="3.40.50.300:FF:001091">
    <property type="entry name" value="Probable disease resistance protein At1g61300"/>
    <property type="match status" value="1"/>
</dbReference>
<dbReference type="EMBL" id="PSQE01000003">
    <property type="protein sequence ID" value="RHN67709.1"/>
    <property type="molecule type" value="Genomic_DNA"/>
</dbReference>
<keyword evidence="1" id="KW-0547">Nucleotide-binding</keyword>
<evidence type="ECO:0000313" key="5">
    <source>
        <dbReference type="EMBL" id="RHN67709.1"/>
    </source>
</evidence>
<gene>
    <name evidence="5" type="ORF">MtrunA17_Chr3g0105621</name>
</gene>
<keyword evidence="2" id="KW-0611">Plant defense</keyword>
<dbReference type="InterPro" id="IPR027417">
    <property type="entry name" value="P-loop_NTPase"/>
</dbReference>
<keyword evidence="3" id="KW-0067">ATP-binding</keyword>
<organism evidence="5">
    <name type="scientific">Medicago truncatula</name>
    <name type="common">Barrel medic</name>
    <name type="synonym">Medicago tribuloides</name>
    <dbReference type="NCBI Taxonomy" id="3880"/>
    <lineage>
        <taxon>Eukaryota</taxon>
        <taxon>Viridiplantae</taxon>
        <taxon>Streptophyta</taxon>
        <taxon>Embryophyta</taxon>
        <taxon>Tracheophyta</taxon>
        <taxon>Spermatophyta</taxon>
        <taxon>Magnoliopsida</taxon>
        <taxon>eudicotyledons</taxon>
        <taxon>Gunneridae</taxon>
        <taxon>Pentapetalae</taxon>
        <taxon>rosids</taxon>
        <taxon>fabids</taxon>
        <taxon>Fabales</taxon>
        <taxon>Fabaceae</taxon>
        <taxon>Papilionoideae</taxon>
        <taxon>50 kb inversion clade</taxon>
        <taxon>NPAAA clade</taxon>
        <taxon>Hologalegina</taxon>
        <taxon>IRL clade</taxon>
        <taxon>Trifolieae</taxon>
        <taxon>Medicago</taxon>
    </lineage>
</organism>
<evidence type="ECO:0000256" key="1">
    <source>
        <dbReference type="ARBA" id="ARBA00022741"/>
    </source>
</evidence>
<dbReference type="PRINTS" id="PR00364">
    <property type="entry name" value="DISEASERSIST"/>
</dbReference>
<evidence type="ECO:0000256" key="2">
    <source>
        <dbReference type="ARBA" id="ARBA00022821"/>
    </source>
</evidence>
<keyword evidence="5" id="KW-0378">Hydrolase</keyword>
<name>A0A396IPW2_MEDTR</name>
<dbReference type="GO" id="GO:0043531">
    <property type="term" value="F:ADP binding"/>
    <property type="evidence" value="ECO:0007669"/>
    <property type="project" value="InterPro"/>
</dbReference>
<reference evidence="5" key="1">
    <citation type="journal article" date="2018" name="Nat. Plants">
        <title>Whole-genome landscape of Medicago truncatula symbiotic genes.</title>
        <authorList>
            <person name="Pecrix Y."/>
            <person name="Gamas P."/>
            <person name="Carrere S."/>
        </authorList>
    </citation>
    <scope>NUCLEOTIDE SEQUENCE</scope>
    <source>
        <tissue evidence="5">Leaves</tissue>
    </source>
</reference>
<dbReference type="GO" id="GO:0005524">
    <property type="term" value="F:ATP binding"/>
    <property type="evidence" value="ECO:0007669"/>
    <property type="project" value="UniProtKB-KW"/>
</dbReference>
<protein>
    <submittedName>
        <fullName evidence="5">Putative P-loop containing nucleoside triphosphate hydrolase</fullName>
    </submittedName>
</protein>